<accession>A0A0E9UXR7</accession>
<proteinExistence type="predicted"/>
<organism evidence="1">
    <name type="scientific">Anguilla anguilla</name>
    <name type="common">European freshwater eel</name>
    <name type="synonym">Muraena anguilla</name>
    <dbReference type="NCBI Taxonomy" id="7936"/>
    <lineage>
        <taxon>Eukaryota</taxon>
        <taxon>Metazoa</taxon>
        <taxon>Chordata</taxon>
        <taxon>Craniata</taxon>
        <taxon>Vertebrata</taxon>
        <taxon>Euteleostomi</taxon>
        <taxon>Actinopterygii</taxon>
        <taxon>Neopterygii</taxon>
        <taxon>Teleostei</taxon>
        <taxon>Anguilliformes</taxon>
        <taxon>Anguillidae</taxon>
        <taxon>Anguilla</taxon>
    </lineage>
</organism>
<dbReference type="AlphaFoldDB" id="A0A0E9UXR7"/>
<sequence length="37" mass="4164">MAEDCTACATHLSFMTHRLIKVRGANGNFHKFNNVNN</sequence>
<protein>
    <submittedName>
        <fullName evidence="1">Uncharacterized protein</fullName>
    </submittedName>
</protein>
<reference evidence="1" key="1">
    <citation type="submission" date="2014-11" db="EMBL/GenBank/DDBJ databases">
        <authorList>
            <person name="Amaro Gonzalez C."/>
        </authorList>
    </citation>
    <scope>NUCLEOTIDE SEQUENCE</scope>
</reference>
<reference evidence="1" key="2">
    <citation type="journal article" date="2015" name="Fish Shellfish Immunol.">
        <title>Early steps in the European eel (Anguilla anguilla)-Vibrio vulnificus interaction in the gills: Role of the RtxA13 toxin.</title>
        <authorList>
            <person name="Callol A."/>
            <person name="Pajuelo D."/>
            <person name="Ebbesson L."/>
            <person name="Teles M."/>
            <person name="MacKenzie S."/>
            <person name="Amaro C."/>
        </authorList>
    </citation>
    <scope>NUCLEOTIDE SEQUENCE</scope>
</reference>
<dbReference type="EMBL" id="GBXM01038031">
    <property type="protein sequence ID" value="JAH70546.1"/>
    <property type="molecule type" value="Transcribed_RNA"/>
</dbReference>
<evidence type="ECO:0000313" key="1">
    <source>
        <dbReference type="EMBL" id="JAH70546.1"/>
    </source>
</evidence>
<name>A0A0E9UXR7_ANGAN</name>